<dbReference type="PANTHER" id="PTHR46910">
    <property type="entry name" value="TRANSCRIPTION FACTOR PDR1"/>
    <property type="match status" value="1"/>
</dbReference>
<evidence type="ECO:0000256" key="6">
    <source>
        <dbReference type="ARBA" id="ARBA00023242"/>
    </source>
</evidence>
<dbReference type="CDD" id="cd12148">
    <property type="entry name" value="fungal_TF_MHR"/>
    <property type="match status" value="1"/>
</dbReference>
<evidence type="ECO:0000256" key="5">
    <source>
        <dbReference type="ARBA" id="ARBA00023163"/>
    </source>
</evidence>
<evidence type="ECO:0000313" key="8">
    <source>
        <dbReference type="EMBL" id="KAJ5553258.1"/>
    </source>
</evidence>
<name>A0AAD6GK35_9EURO</name>
<dbReference type="SMART" id="SM00906">
    <property type="entry name" value="Fungal_trans"/>
    <property type="match status" value="1"/>
</dbReference>
<dbReference type="CDD" id="cd00067">
    <property type="entry name" value="GAL4"/>
    <property type="match status" value="1"/>
</dbReference>
<reference evidence="8 9" key="1">
    <citation type="journal article" date="2023" name="IMA Fungus">
        <title>Comparative genomic study of the Penicillium genus elucidates a diverse pangenome and 15 lateral gene transfer events.</title>
        <authorList>
            <person name="Petersen C."/>
            <person name="Sorensen T."/>
            <person name="Nielsen M.R."/>
            <person name="Sondergaard T.E."/>
            <person name="Sorensen J.L."/>
            <person name="Fitzpatrick D.A."/>
            <person name="Frisvad J.C."/>
            <person name="Nielsen K.L."/>
        </authorList>
    </citation>
    <scope>NUCLEOTIDE SEQUENCE [LARGE SCALE GENOMIC DNA]</scope>
    <source>
        <strain evidence="8 9">IBT 35679</strain>
    </source>
</reference>
<dbReference type="EMBL" id="JAQIZZ010000002">
    <property type="protein sequence ID" value="KAJ5553258.1"/>
    <property type="molecule type" value="Genomic_DNA"/>
</dbReference>
<dbReference type="GO" id="GO:0006351">
    <property type="term" value="P:DNA-templated transcription"/>
    <property type="evidence" value="ECO:0007669"/>
    <property type="project" value="InterPro"/>
</dbReference>
<dbReference type="InterPro" id="IPR036864">
    <property type="entry name" value="Zn2-C6_fun-type_DNA-bd_sf"/>
</dbReference>
<organism evidence="8 9">
    <name type="scientific">Penicillium frequentans</name>
    <dbReference type="NCBI Taxonomy" id="3151616"/>
    <lineage>
        <taxon>Eukaryota</taxon>
        <taxon>Fungi</taxon>
        <taxon>Dikarya</taxon>
        <taxon>Ascomycota</taxon>
        <taxon>Pezizomycotina</taxon>
        <taxon>Eurotiomycetes</taxon>
        <taxon>Eurotiomycetidae</taxon>
        <taxon>Eurotiales</taxon>
        <taxon>Aspergillaceae</taxon>
        <taxon>Penicillium</taxon>
    </lineage>
</organism>
<evidence type="ECO:0000256" key="1">
    <source>
        <dbReference type="ARBA" id="ARBA00004123"/>
    </source>
</evidence>
<protein>
    <recommendedName>
        <fullName evidence="7">Zn(2)-C6 fungal-type domain-containing protein</fullName>
    </recommendedName>
</protein>
<accession>A0AAD6GK35</accession>
<dbReference type="InterPro" id="IPR007219">
    <property type="entry name" value="XnlR_reg_dom"/>
</dbReference>
<sequence>MPPKRPLPQKRACDVCYQRKIHCTFSDPDSSCEWCVHRDLECTFNRERPRKKRRNSLNTSDLETLSRRVDQLEKALSHAQPLAILSHGASTQNSIEVTDTNLIGFPGRRSSPGTVLEPTNDCISPTNSTSAKYSVSISQLGPNWYFEGIPISSEAGFQWISTRTGQTVTGTEFRIPGLKSSFSEALRPSISSKLCELPEQEVTRKILTGFFGSSFRLEFPVLNQDLFEKTIEVAYGPVNKNLISPGQTSARACVLGAISFASCQHTRGQIPLSVDVESCAAEAHRLILNITGDMGLDTLQTALLLGLQRTFHGHWQDAAFFHSIACRIVCSLKGHITQSTPQLGSDGSHLKEGESHHIRVLFWLCYMLDKDISLRTGNPPLLIDDYCDLDPLDTSTDYFNYLPSLSKFPSTEEKYENIIPFLLADPHLSRLKEKVYLQLYSARAMKDNDNQLLLHIRELDDQIECWRSSIPINFRPALSVSQTTPPNPSEQCIPYIIRCMSLQLDYHHLVTIIHTTVRKCTVDSSDGVRDLHDVVHSSFDLSLEASRSTFWCLRVLIEIIAEDAFRFITAYSTTAATSLFLNIVIHPLDKQAQRDLELLISAANMIRNMPMVTLTQRETNLIQETASFVMRLVWLGSCAMTKAEREINSTGIVSTLG</sequence>
<dbReference type="SUPFAM" id="SSF57701">
    <property type="entry name" value="Zn2/Cys6 DNA-binding domain"/>
    <property type="match status" value="1"/>
</dbReference>
<dbReference type="PANTHER" id="PTHR46910:SF37">
    <property type="entry name" value="ZN(II)2CYS6 TRANSCRIPTION FACTOR (EUROFUNG)"/>
    <property type="match status" value="1"/>
</dbReference>
<dbReference type="Gene3D" id="4.10.240.10">
    <property type="entry name" value="Zn(2)-C6 fungal-type DNA-binding domain"/>
    <property type="match status" value="1"/>
</dbReference>
<evidence type="ECO:0000259" key="7">
    <source>
        <dbReference type="PROSITE" id="PS50048"/>
    </source>
</evidence>
<evidence type="ECO:0000256" key="4">
    <source>
        <dbReference type="ARBA" id="ARBA00023125"/>
    </source>
</evidence>
<keyword evidence="6" id="KW-0539">Nucleus</keyword>
<comment type="caution">
    <text evidence="8">The sequence shown here is derived from an EMBL/GenBank/DDBJ whole genome shotgun (WGS) entry which is preliminary data.</text>
</comment>
<dbReference type="Proteomes" id="UP001220324">
    <property type="component" value="Unassembled WGS sequence"/>
</dbReference>
<keyword evidence="9" id="KW-1185">Reference proteome</keyword>
<dbReference type="InterPro" id="IPR001138">
    <property type="entry name" value="Zn2Cys6_DnaBD"/>
</dbReference>
<dbReference type="GO" id="GO:0000981">
    <property type="term" value="F:DNA-binding transcription factor activity, RNA polymerase II-specific"/>
    <property type="evidence" value="ECO:0007669"/>
    <property type="project" value="InterPro"/>
</dbReference>
<dbReference type="AlphaFoldDB" id="A0AAD6GK35"/>
<dbReference type="GO" id="GO:0008270">
    <property type="term" value="F:zinc ion binding"/>
    <property type="evidence" value="ECO:0007669"/>
    <property type="project" value="InterPro"/>
</dbReference>
<gene>
    <name evidence="8" type="ORF">N7494_002636</name>
</gene>
<keyword evidence="3" id="KW-0805">Transcription regulation</keyword>
<comment type="subcellular location">
    <subcellularLocation>
        <location evidence="1">Nucleus</location>
    </subcellularLocation>
</comment>
<evidence type="ECO:0000256" key="2">
    <source>
        <dbReference type="ARBA" id="ARBA00022723"/>
    </source>
</evidence>
<proteinExistence type="predicted"/>
<keyword evidence="5" id="KW-0804">Transcription</keyword>
<keyword evidence="4" id="KW-0238">DNA-binding</keyword>
<dbReference type="SMART" id="SM00066">
    <property type="entry name" value="GAL4"/>
    <property type="match status" value="1"/>
</dbReference>
<dbReference type="GO" id="GO:0003677">
    <property type="term" value="F:DNA binding"/>
    <property type="evidence" value="ECO:0007669"/>
    <property type="project" value="UniProtKB-KW"/>
</dbReference>
<feature type="domain" description="Zn(2)-C6 fungal-type" evidence="7">
    <location>
        <begin position="12"/>
        <end position="44"/>
    </location>
</feature>
<evidence type="ECO:0000256" key="3">
    <source>
        <dbReference type="ARBA" id="ARBA00023015"/>
    </source>
</evidence>
<dbReference type="InterPro" id="IPR050987">
    <property type="entry name" value="AtrR-like"/>
</dbReference>
<dbReference type="GO" id="GO:0005634">
    <property type="term" value="C:nucleus"/>
    <property type="evidence" value="ECO:0007669"/>
    <property type="project" value="UniProtKB-SubCell"/>
</dbReference>
<dbReference type="PROSITE" id="PS50048">
    <property type="entry name" value="ZN2_CY6_FUNGAL_2"/>
    <property type="match status" value="1"/>
</dbReference>
<evidence type="ECO:0000313" key="9">
    <source>
        <dbReference type="Proteomes" id="UP001220324"/>
    </source>
</evidence>
<dbReference type="Pfam" id="PF04082">
    <property type="entry name" value="Fungal_trans"/>
    <property type="match status" value="1"/>
</dbReference>
<keyword evidence="2" id="KW-0479">Metal-binding</keyword>